<dbReference type="Proteomes" id="UP001342314">
    <property type="component" value="Unassembled WGS sequence"/>
</dbReference>
<name>A0AAV5GJ92_9BASI</name>
<comment type="caution">
    <text evidence="2">The sequence shown here is derived from an EMBL/GenBank/DDBJ whole genome shotgun (WGS) entry which is preliminary data.</text>
</comment>
<reference evidence="2 3" key="1">
    <citation type="submission" date="2021-12" db="EMBL/GenBank/DDBJ databases">
        <title>High titer production of polyol ester of fatty acids by Rhodotorula paludigena BS15 towards product separation-free biomass refinery.</title>
        <authorList>
            <person name="Mano J."/>
            <person name="Ono H."/>
            <person name="Tanaka T."/>
            <person name="Naito K."/>
            <person name="Sushida H."/>
            <person name="Ike M."/>
            <person name="Tokuyasu K."/>
            <person name="Kitaoka M."/>
        </authorList>
    </citation>
    <scope>NUCLEOTIDE SEQUENCE [LARGE SCALE GENOMIC DNA]</scope>
    <source>
        <strain evidence="2 3">BS15</strain>
    </source>
</reference>
<keyword evidence="3" id="KW-1185">Reference proteome</keyword>
<organism evidence="2 3">
    <name type="scientific">Rhodotorula paludigena</name>
    <dbReference type="NCBI Taxonomy" id="86838"/>
    <lineage>
        <taxon>Eukaryota</taxon>
        <taxon>Fungi</taxon>
        <taxon>Dikarya</taxon>
        <taxon>Basidiomycota</taxon>
        <taxon>Pucciniomycotina</taxon>
        <taxon>Microbotryomycetes</taxon>
        <taxon>Sporidiobolales</taxon>
        <taxon>Sporidiobolaceae</taxon>
        <taxon>Rhodotorula</taxon>
    </lineage>
</organism>
<dbReference type="EMBL" id="BQKY01000006">
    <property type="protein sequence ID" value="GJN90318.1"/>
    <property type="molecule type" value="Genomic_DNA"/>
</dbReference>
<feature type="compositionally biased region" description="Basic and acidic residues" evidence="1">
    <location>
        <begin position="325"/>
        <end position="341"/>
    </location>
</feature>
<evidence type="ECO:0000256" key="1">
    <source>
        <dbReference type="SAM" id="MobiDB-lite"/>
    </source>
</evidence>
<evidence type="ECO:0000313" key="2">
    <source>
        <dbReference type="EMBL" id="GJN90318.1"/>
    </source>
</evidence>
<evidence type="ECO:0000313" key="3">
    <source>
        <dbReference type="Proteomes" id="UP001342314"/>
    </source>
</evidence>
<protein>
    <submittedName>
        <fullName evidence="2">Uncharacterized protein</fullName>
    </submittedName>
</protein>
<sequence>MDASEDKVLTATKAAMHAALAARDCVQVALSAAAGAHAAAAALTLAALEGADDKAAAAAARKAAHEAAAAASDVLEYAENAVRAAETAMKAGTAAQTSSAQIPVLGGPILPGAACRTFSAALDVTQSSLNAVATRPSPPPSPKEDLDWAKYMPPVADGFAIIRLSATTHFPSRLISPVAGFQWPLSQPIWPVLLLWAGAAANDVRDLVFLTDVFGSGQDVDIGALATLSLRDLDTRLNPKSALHERRHHKVSNGDKIVYEGFWTGDPDTSMVVYPIYVYPSKALCDVEGDPFFIPAPFWDARWDCPVVPSGYQSGAGQLYGRYSTEPRDEAAMDAAKHGDQEMGNAPGASSEQ</sequence>
<accession>A0AAV5GJ92</accession>
<gene>
    <name evidence="2" type="ORF">Rhopal_003327-T1</name>
</gene>
<feature type="region of interest" description="Disordered" evidence="1">
    <location>
        <begin position="324"/>
        <end position="353"/>
    </location>
</feature>
<proteinExistence type="predicted"/>
<dbReference type="AlphaFoldDB" id="A0AAV5GJ92"/>